<name>A0A5M6CVD1_9BACT</name>
<keyword evidence="3" id="KW-1185">Reference proteome</keyword>
<accession>A0A5M6CVD1</accession>
<protein>
    <recommendedName>
        <fullName evidence="1">Tc1-like transposase DDE domain-containing protein</fullName>
    </recommendedName>
</protein>
<dbReference type="InterPro" id="IPR038717">
    <property type="entry name" value="Tc1-like_DDE_dom"/>
</dbReference>
<sequence>MSHLDKQCFAYFLQQLQVHLQEKGIDQALLMGDGATAHTAQNWSEQQALQWQKLPTACPELNPAERFFEELSAKTSNRVFEDKQQVEDYLANLVRQYQQQPNRISSLTLFSYLSAQTN</sequence>
<dbReference type="Proteomes" id="UP000323426">
    <property type="component" value="Unassembled WGS sequence"/>
</dbReference>
<dbReference type="Pfam" id="PF13358">
    <property type="entry name" value="DDE_3"/>
    <property type="match status" value="1"/>
</dbReference>
<dbReference type="GO" id="GO:0003676">
    <property type="term" value="F:nucleic acid binding"/>
    <property type="evidence" value="ECO:0007669"/>
    <property type="project" value="InterPro"/>
</dbReference>
<dbReference type="AlphaFoldDB" id="A0A5M6CVD1"/>
<reference evidence="2 3" key="1">
    <citation type="submission" date="2019-09" db="EMBL/GenBank/DDBJ databases">
        <title>Genome sequence and assembly of Adhaeribacter sp.</title>
        <authorList>
            <person name="Chhetri G."/>
        </authorList>
    </citation>
    <scope>NUCLEOTIDE SEQUENCE [LARGE SCALE GENOMIC DNA]</scope>
    <source>
        <strain evidence="2 3">DK36</strain>
    </source>
</reference>
<comment type="caution">
    <text evidence="2">The sequence shown here is derived from an EMBL/GenBank/DDBJ whole genome shotgun (WGS) entry which is preliminary data.</text>
</comment>
<evidence type="ECO:0000313" key="3">
    <source>
        <dbReference type="Proteomes" id="UP000323426"/>
    </source>
</evidence>
<proteinExistence type="predicted"/>
<dbReference type="InterPro" id="IPR036397">
    <property type="entry name" value="RNaseH_sf"/>
</dbReference>
<organism evidence="2 3">
    <name type="scientific">Adhaeribacter rhizoryzae</name>
    <dbReference type="NCBI Taxonomy" id="2607907"/>
    <lineage>
        <taxon>Bacteria</taxon>
        <taxon>Pseudomonadati</taxon>
        <taxon>Bacteroidota</taxon>
        <taxon>Cytophagia</taxon>
        <taxon>Cytophagales</taxon>
        <taxon>Hymenobacteraceae</taxon>
        <taxon>Adhaeribacter</taxon>
    </lineage>
</organism>
<evidence type="ECO:0000259" key="1">
    <source>
        <dbReference type="Pfam" id="PF13358"/>
    </source>
</evidence>
<feature type="domain" description="Tc1-like transposase DDE" evidence="1">
    <location>
        <begin position="5"/>
        <end position="86"/>
    </location>
</feature>
<dbReference type="EMBL" id="VWSF01000035">
    <property type="protein sequence ID" value="KAA5539161.1"/>
    <property type="molecule type" value="Genomic_DNA"/>
</dbReference>
<evidence type="ECO:0000313" key="2">
    <source>
        <dbReference type="EMBL" id="KAA5539161.1"/>
    </source>
</evidence>
<dbReference type="Gene3D" id="3.30.420.10">
    <property type="entry name" value="Ribonuclease H-like superfamily/Ribonuclease H"/>
    <property type="match status" value="1"/>
</dbReference>
<gene>
    <name evidence="2" type="ORF">F0145_24910</name>
</gene>